<comment type="caution">
    <text evidence="5">The sequence shown here is derived from an EMBL/GenBank/DDBJ whole genome shotgun (WGS) entry which is preliminary data.</text>
</comment>
<dbReference type="SMART" id="SM00702">
    <property type="entry name" value="P4Hc"/>
    <property type="match status" value="1"/>
</dbReference>
<dbReference type="Gene3D" id="2.60.120.620">
    <property type="entry name" value="q2cbj1_9rhob like domain"/>
    <property type="match status" value="1"/>
</dbReference>
<gene>
    <name evidence="5" type="ORF">ACFPCV_21525</name>
</gene>
<accession>A0ABV9S4Q0</accession>
<dbReference type="RefSeq" id="WP_378058055.1">
    <property type="nucleotide sequence ID" value="NZ_JBHSIS010000009.1"/>
</dbReference>
<comment type="cofactor">
    <cofactor evidence="1">
        <name>L-ascorbate</name>
        <dbReference type="ChEBI" id="CHEBI:38290"/>
    </cofactor>
</comment>
<evidence type="ECO:0000256" key="2">
    <source>
        <dbReference type="ARBA" id="ARBA00022964"/>
    </source>
</evidence>
<evidence type="ECO:0000259" key="4">
    <source>
        <dbReference type="SMART" id="SM00702"/>
    </source>
</evidence>
<evidence type="ECO:0000313" key="6">
    <source>
        <dbReference type="Proteomes" id="UP001595859"/>
    </source>
</evidence>
<reference evidence="6" key="1">
    <citation type="journal article" date="2019" name="Int. J. Syst. Evol. Microbiol.">
        <title>The Global Catalogue of Microorganisms (GCM) 10K type strain sequencing project: providing services to taxonomists for standard genome sequencing and annotation.</title>
        <authorList>
            <consortium name="The Broad Institute Genomics Platform"/>
            <consortium name="The Broad Institute Genome Sequencing Center for Infectious Disease"/>
            <person name="Wu L."/>
            <person name="Ma J."/>
        </authorList>
    </citation>
    <scope>NUCLEOTIDE SEQUENCE [LARGE SCALE GENOMIC DNA]</scope>
    <source>
        <strain evidence="6">ZS-22-S1</strain>
    </source>
</reference>
<protein>
    <submittedName>
        <fullName evidence="5">2OG-Fe(II) oxygenase family protein</fullName>
    </submittedName>
</protein>
<dbReference type="InterPro" id="IPR039558">
    <property type="entry name" value="TPA1/OFD1_N"/>
</dbReference>
<proteinExistence type="predicted"/>
<keyword evidence="2" id="KW-0223">Dioxygenase</keyword>
<organism evidence="5 6">
    <name type="scientific">Actinophytocola glycyrrhizae</name>
    <dbReference type="NCBI Taxonomy" id="2044873"/>
    <lineage>
        <taxon>Bacteria</taxon>
        <taxon>Bacillati</taxon>
        <taxon>Actinomycetota</taxon>
        <taxon>Actinomycetes</taxon>
        <taxon>Pseudonocardiales</taxon>
        <taxon>Pseudonocardiaceae</taxon>
    </lineage>
</organism>
<evidence type="ECO:0000313" key="5">
    <source>
        <dbReference type="EMBL" id="MFC4856092.1"/>
    </source>
</evidence>
<feature type="domain" description="Prolyl 4-hydroxylase alpha subunit" evidence="4">
    <location>
        <begin position="19"/>
        <end position="205"/>
    </location>
</feature>
<sequence>MLVLADRWRTRRAGTHPYPWLATPPGELFGLDVAEELAATFPADGFVRKDAAHRVRGKTYRNFSRPVTGEQDGTGPLPPRWTELLTDLRSPEYRAWVADVLGQEPADDVELRLVRHSPGDWLGPHTDREDKIFSHILYFNPGWRADWGGCLEILERSSAAAVAGRVVPELGASALLAQAPNSWHQVTAVSKASAESRRSLLVHGLRR</sequence>
<keyword evidence="3" id="KW-0560">Oxidoreductase</keyword>
<keyword evidence="6" id="KW-1185">Reference proteome</keyword>
<evidence type="ECO:0000256" key="1">
    <source>
        <dbReference type="ARBA" id="ARBA00001961"/>
    </source>
</evidence>
<dbReference type="EMBL" id="JBHSIS010000009">
    <property type="protein sequence ID" value="MFC4856092.1"/>
    <property type="molecule type" value="Genomic_DNA"/>
</dbReference>
<name>A0ABV9S4Q0_9PSEU</name>
<dbReference type="Pfam" id="PF13661">
    <property type="entry name" value="2OG-FeII_Oxy_4"/>
    <property type="match status" value="1"/>
</dbReference>
<evidence type="ECO:0000256" key="3">
    <source>
        <dbReference type="ARBA" id="ARBA00023002"/>
    </source>
</evidence>
<dbReference type="Proteomes" id="UP001595859">
    <property type="component" value="Unassembled WGS sequence"/>
</dbReference>
<dbReference type="InterPro" id="IPR006620">
    <property type="entry name" value="Pro_4_hyd_alph"/>
</dbReference>